<dbReference type="SUPFAM" id="SSF50978">
    <property type="entry name" value="WD40 repeat-like"/>
    <property type="match status" value="1"/>
</dbReference>
<evidence type="ECO:0000313" key="5">
    <source>
        <dbReference type="Proteomes" id="UP001311799"/>
    </source>
</evidence>
<dbReference type="GO" id="GO:0016236">
    <property type="term" value="P:macroautophagy"/>
    <property type="evidence" value="ECO:0007669"/>
    <property type="project" value="InterPro"/>
</dbReference>
<keyword evidence="4" id="KW-0808">Transferase</keyword>
<dbReference type="GO" id="GO:0004674">
    <property type="term" value="F:protein serine/threonine kinase activity"/>
    <property type="evidence" value="ECO:0007669"/>
    <property type="project" value="UniProtKB-KW"/>
</dbReference>
<dbReference type="GO" id="GO:0006623">
    <property type="term" value="P:protein targeting to vacuole"/>
    <property type="evidence" value="ECO:0007669"/>
    <property type="project" value="TreeGrafter"/>
</dbReference>
<dbReference type="SUPFAM" id="SSF56112">
    <property type="entry name" value="Protein kinase-like (PK-like)"/>
    <property type="match status" value="1"/>
</dbReference>
<sequence length="1543" mass="181468">MGNLHFTSLKSDEKQNDLLLEFNWLKESGEFINNNRVLYNYKVINSNGDSKIYRFFPGIRNYVNDIEDIVPNLETCTDNTDKSCFIDKTFIENELKYFPSLNGLITANIVNDNSITISIKNIINTLDLENKLSANYFCPNILFYSCANISDSFIFVEREMWESTIRTELDENLCENNQIDIVIKRWFEFQSVIAILQLQSMGVFHGDIKTDNILTNHLLFIKLTDISPWKPIFIDRTDLRFWTNFFERYNNNINITACNMSPERFKTKDDVYFFLKSIEPSEFQNCLKSMDIFSLGCILKEINDGYCPFTINEILKMSSEERNTTENWRDILTCSDWRKRPNILDLFLLLSNVERHSFGNIYLYSLLCGLSHEAKFDKSFFTFFYPLLIILQSDMFNDIRIQLIILNMAFSTLLELFVIENIELDACDVFNWSCHNYISLYSSILSTVKIKYCDGWNDEKLKKIFQSVFDFDLKRDLIFYIIISNLDKDNSFDKYSFDNHNIEESHLNIKGLFSLFQLLLNHWEADNNDRSNEKNTHEMNILFTKIIFENAYYFDDKFDVELNKKYFFEFIFRSYSHNMSQPLILFASIMLNCIEKMNDCHNSDNEFIDKEILNSINLMSINTLRLLLDLLPYEHKDLLLSYKIFPFFFQFLGLDIFTDGNYDYQLKRLNEKSVATESRDMVVVVEIFNLIKDYFNISEEFIKNSDSYNSVIQSFVFNNIENWIRYYISSCHYEVVVILLRIFRKMICLVIKSKNNEYKLCDWVLEILISNDSTAKLILLEEDNNDSSLLFEIILFHTAGKKDILISEILPHLLNQLNDSDHNVRSGYCKLVTSLLLEKLDTLILPYGEFCLEKSLSDQDLKVKYTAIQCINTIIEKLYKCISSNIYNHSYEVIIVDLVELVTNNINDINQIKIYHPLANEFGRLIYNLIDISIIMKNWLIVYSLLNTYFRADKITTKNLLKLKKLNFNINLNKFDLIVYFFSRFAKIQKQMSTEKCDNYNNLSYGTNILPLVKYSMLSSYLNANQQLLCFPTKLNVFNYKISHHLSLIQLESKFRLRKQLINEKCLLPKKQISRSTFFPLNLITKADIRKPIIKGNYLGSIYCHQNSINREGCHIYQDILYYNGDVYSWSLNDSINSEIYLHKLNAEVNNQYHCWNLITNSDDNHIFKFNDNSPITSMCSLHNDLTIITGNNNGILTKIKLNSCGYNSIVCKEYHYNNEKKLFNFENSIREPSVALIGKLIFNSKQMIISVYSNGDIYIFDPNYISVDFFFSVPPFLGMVIDYCIDSNLTDTNWLCLLTDLNVIVTFNLAYLKETRIWEIQSKSDITKIRTLNQNNESTKIVLFLQENFYFAIFDWNNGKIERDSCIFGVKEIKSNLFVYSPRLYKTGLLHQLISRSNNDECYCTLCECQRIRTFRNCILQYSYITTRFRGYSDSYHLMGPITSSIVENCQTRDFSSNNLYIFNDSMGNIHQKNLLIERDGCNFSDPPICILENRDKKNNIEKHSYSQIHKDVLTSINIYSFNDDNFGIFTSSRDGIISYWN</sequence>
<dbReference type="PROSITE" id="PS50011">
    <property type="entry name" value="PROTEIN_KINASE_DOM"/>
    <property type="match status" value="1"/>
</dbReference>
<dbReference type="InterPro" id="IPR008271">
    <property type="entry name" value="Ser/Thr_kinase_AS"/>
</dbReference>
<dbReference type="SMART" id="SM00220">
    <property type="entry name" value="S_TKc"/>
    <property type="match status" value="1"/>
</dbReference>
<evidence type="ECO:0000256" key="2">
    <source>
        <dbReference type="ARBA" id="ARBA00022574"/>
    </source>
</evidence>
<dbReference type="Proteomes" id="UP001311799">
    <property type="component" value="Unassembled WGS sequence"/>
</dbReference>
<dbReference type="GO" id="GO:0071561">
    <property type="term" value="C:nucleus-vacuole junction"/>
    <property type="evidence" value="ECO:0007669"/>
    <property type="project" value="TreeGrafter"/>
</dbReference>
<dbReference type="PANTHER" id="PTHR17583:SF0">
    <property type="entry name" value="PHOSPHOINOSITIDE 3-KINASE REGULATORY SUBUNIT 4"/>
    <property type="match status" value="1"/>
</dbReference>
<keyword evidence="4" id="KW-0418">Kinase</keyword>
<keyword evidence="1" id="KW-0723">Serine/threonine-protein kinase</keyword>
<keyword evidence="5" id="KW-1185">Reference proteome</keyword>
<evidence type="ECO:0000256" key="1">
    <source>
        <dbReference type="ARBA" id="ARBA00022527"/>
    </source>
</evidence>
<protein>
    <submittedName>
        <fullName evidence="4">Kinase with WD40 repeat at C-terminus</fullName>
    </submittedName>
</protein>
<organism evidence="4 5">
    <name type="scientific">Cryptosporidium xiaoi</name>
    <dbReference type="NCBI Taxonomy" id="659607"/>
    <lineage>
        <taxon>Eukaryota</taxon>
        <taxon>Sar</taxon>
        <taxon>Alveolata</taxon>
        <taxon>Apicomplexa</taxon>
        <taxon>Conoidasida</taxon>
        <taxon>Coccidia</taxon>
        <taxon>Eucoccidiorida</taxon>
        <taxon>Eimeriorina</taxon>
        <taxon>Cryptosporidiidae</taxon>
        <taxon>Cryptosporidium</taxon>
    </lineage>
</organism>
<reference evidence="4 5" key="1">
    <citation type="submission" date="2023-10" db="EMBL/GenBank/DDBJ databases">
        <title>Comparative genomics analysis reveals potential genetic determinants of host preference in Cryptosporidium xiaoi.</title>
        <authorList>
            <person name="Xiao L."/>
            <person name="Li J."/>
        </authorList>
    </citation>
    <scope>NUCLEOTIDE SEQUENCE [LARGE SCALE GENOMIC DNA]</scope>
    <source>
        <strain evidence="4 5">52996</strain>
    </source>
</reference>
<comment type="caution">
    <text evidence="4">The sequence shown here is derived from an EMBL/GenBank/DDBJ whole genome shotgun (WGS) entry which is preliminary data.</text>
</comment>
<dbReference type="Gene3D" id="1.10.510.10">
    <property type="entry name" value="Transferase(Phosphotransferase) domain 1"/>
    <property type="match status" value="1"/>
</dbReference>
<dbReference type="InterPro" id="IPR011989">
    <property type="entry name" value="ARM-like"/>
</dbReference>
<proteinExistence type="predicted"/>
<dbReference type="InterPro" id="IPR036322">
    <property type="entry name" value="WD40_repeat_dom_sf"/>
</dbReference>
<dbReference type="GO" id="GO:0045324">
    <property type="term" value="P:late endosome to vacuole transport"/>
    <property type="evidence" value="ECO:0007669"/>
    <property type="project" value="InterPro"/>
</dbReference>
<evidence type="ECO:0000313" key="4">
    <source>
        <dbReference type="EMBL" id="KAK6587924.1"/>
    </source>
</evidence>
<evidence type="ECO:0000259" key="3">
    <source>
        <dbReference type="PROSITE" id="PS50011"/>
    </source>
</evidence>
<dbReference type="PANTHER" id="PTHR17583">
    <property type="entry name" value="PHOSPHOINOSITIDE 3-KINASE REGULATORY SUBUNIT 4"/>
    <property type="match status" value="1"/>
</dbReference>
<dbReference type="InterPro" id="IPR000719">
    <property type="entry name" value="Prot_kinase_dom"/>
</dbReference>
<gene>
    <name evidence="4" type="ORF">RS030_81330</name>
</gene>
<dbReference type="GO" id="GO:0005770">
    <property type="term" value="C:late endosome"/>
    <property type="evidence" value="ECO:0007669"/>
    <property type="project" value="TreeGrafter"/>
</dbReference>
<dbReference type="PROSITE" id="PS00108">
    <property type="entry name" value="PROTEIN_KINASE_ST"/>
    <property type="match status" value="1"/>
</dbReference>
<dbReference type="GO" id="GO:0034271">
    <property type="term" value="C:phosphatidylinositol 3-kinase complex, class III, type I"/>
    <property type="evidence" value="ECO:0007669"/>
    <property type="project" value="TreeGrafter"/>
</dbReference>
<feature type="domain" description="Protein kinase" evidence="3">
    <location>
        <begin position="41"/>
        <end position="367"/>
    </location>
</feature>
<dbReference type="SUPFAM" id="SSF48371">
    <property type="entry name" value="ARM repeat"/>
    <property type="match status" value="1"/>
</dbReference>
<dbReference type="EMBL" id="JAWDEY010000036">
    <property type="protein sequence ID" value="KAK6587924.1"/>
    <property type="molecule type" value="Genomic_DNA"/>
</dbReference>
<dbReference type="Gene3D" id="1.25.10.10">
    <property type="entry name" value="Leucine-rich Repeat Variant"/>
    <property type="match status" value="1"/>
</dbReference>
<dbReference type="InterPro" id="IPR011009">
    <property type="entry name" value="Kinase-like_dom_sf"/>
</dbReference>
<dbReference type="GO" id="GO:0005524">
    <property type="term" value="F:ATP binding"/>
    <property type="evidence" value="ECO:0007669"/>
    <property type="project" value="InterPro"/>
</dbReference>
<keyword evidence="2" id="KW-0853">WD repeat</keyword>
<accession>A0AAV9XTR0</accession>
<dbReference type="InterPro" id="IPR016024">
    <property type="entry name" value="ARM-type_fold"/>
</dbReference>
<dbReference type="GO" id="GO:0034272">
    <property type="term" value="C:phosphatidylinositol 3-kinase complex, class III, type II"/>
    <property type="evidence" value="ECO:0007669"/>
    <property type="project" value="TreeGrafter"/>
</dbReference>
<name>A0AAV9XTR0_9CRYT</name>
<dbReference type="InterPro" id="IPR045162">
    <property type="entry name" value="Vps15-like"/>
</dbReference>